<dbReference type="AlphaFoldDB" id="A0A2S5CIV4"/>
<organism evidence="1 2">
    <name type="scientific">Methylovulum psychrotolerans</name>
    <dbReference type="NCBI Taxonomy" id="1704499"/>
    <lineage>
        <taxon>Bacteria</taxon>
        <taxon>Pseudomonadati</taxon>
        <taxon>Pseudomonadota</taxon>
        <taxon>Gammaproteobacteria</taxon>
        <taxon>Methylococcales</taxon>
        <taxon>Methylococcaceae</taxon>
        <taxon>Methylovulum</taxon>
    </lineage>
</organism>
<evidence type="ECO:0000313" key="1">
    <source>
        <dbReference type="EMBL" id="POZ50735.1"/>
    </source>
</evidence>
<dbReference type="Proteomes" id="UP000237423">
    <property type="component" value="Unassembled WGS sequence"/>
</dbReference>
<reference evidence="1 2" key="1">
    <citation type="submission" date="2017-11" db="EMBL/GenBank/DDBJ databases">
        <title>Draft Genome Sequence of Methylobacter psychrotolerans Sph1T, an Obligate Methanotroph from Low-Temperature Environments.</title>
        <authorList>
            <person name="Oshkin I.Y."/>
            <person name="Miroshnikov K."/>
            <person name="Belova S.E."/>
            <person name="Korzhenkov A."/>
            <person name="Toshchakov S.V."/>
            <person name="Dedysh S.N."/>
        </authorList>
    </citation>
    <scope>NUCLEOTIDE SEQUENCE [LARGE SCALE GENOMIC DNA]</scope>
    <source>
        <strain evidence="1 2">Sph1</strain>
    </source>
</reference>
<accession>A0A2S5CIV4</accession>
<evidence type="ECO:0000313" key="2">
    <source>
        <dbReference type="Proteomes" id="UP000237423"/>
    </source>
</evidence>
<name>A0A2S5CIV4_9GAMM</name>
<gene>
    <name evidence="1" type="ORF">AADEFJLK_03632</name>
</gene>
<proteinExistence type="predicted"/>
<protein>
    <submittedName>
        <fullName evidence="1">Uncharacterized protein</fullName>
    </submittedName>
</protein>
<comment type="caution">
    <text evidence="1">The sequence shown here is derived from an EMBL/GenBank/DDBJ whole genome shotgun (WGS) entry which is preliminary data.</text>
</comment>
<sequence length="169" mass="19497">MLENFFKASADNDVINNYLRLLAQRQIQLESQVEQLTTELRRGHLQFAELALLNAKDGNPQVTPLIVDTLVRPELMTLLLGYLPAIFPNFWNTVSPDELAKMTSMKEKPMIPSPFTYPESRAVAAIIEHIQSLPDEDQIVIANICYILQKRYGLRTHPFSHFWLKEMEK</sequence>
<dbReference type="EMBL" id="PGFZ01000009">
    <property type="protein sequence ID" value="POZ50735.1"/>
    <property type="molecule type" value="Genomic_DNA"/>
</dbReference>
<dbReference type="RefSeq" id="WP_103975267.1">
    <property type="nucleotide sequence ID" value="NZ_PGFZ01000009.1"/>
</dbReference>